<keyword evidence="3" id="KW-1185">Reference proteome</keyword>
<comment type="caution">
    <text evidence="2">The sequence shown here is derived from an EMBL/GenBank/DDBJ whole genome shotgun (WGS) entry which is preliminary data.</text>
</comment>
<dbReference type="Gene3D" id="1.10.10.10">
    <property type="entry name" value="Winged helix-like DNA-binding domain superfamily/Winged helix DNA-binding domain"/>
    <property type="match status" value="1"/>
</dbReference>
<feature type="transmembrane region" description="Helical" evidence="1">
    <location>
        <begin position="54"/>
        <end position="76"/>
    </location>
</feature>
<proteinExistence type="predicted"/>
<evidence type="ECO:0000313" key="3">
    <source>
        <dbReference type="Proteomes" id="UP001384579"/>
    </source>
</evidence>
<keyword evidence="1" id="KW-0472">Membrane</keyword>
<accession>A0ABU8YKC3</accession>
<dbReference type="Proteomes" id="UP001384579">
    <property type="component" value="Unassembled WGS sequence"/>
</dbReference>
<dbReference type="InterPro" id="IPR036388">
    <property type="entry name" value="WH-like_DNA-bd_sf"/>
</dbReference>
<protein>
    <submittedName>
        <fullName evidence="2">Winged helix-turn-helix domain-containing protein</fullName>
    </submittedName>
</protein>
<organism evidence="2 3">
    <name type="scientific">Microcoleus anatoxicus PTRS2</name>
    <dbReference type="NCBI Taxonomy" id="2705321"/>
    <lineage>
        <taxon>Bacteria</taxon>
        <taxon>Bacillati</taxon>
        <taxon>Cyanobacteriota</taxon>
        <taxon>Cyanophyceae</taxon>
        <taxon>Oscillatoriophycideae</taxon>
        <taxon>Oscillatoriales</taxon>
        <taxon>Microcoleaceae</taxon>
        <taxon>Microcoleus</taxon>
        <taxon>Microcoleus anatoxicus</taxon>
    </lineage>
</organism>
<evidence type="ECO:0000256" key="1">
    <source>
        <dbReference type="SAM" id="Phobius"/>
    </source>
</evidence>
<evidence type="ECO:0000313" key="2">
    <source>
        <dbReference type="EMBL" id="MEK0184813.1"/>
    </source>
</evidence>
<keyword evidence="1" id="KW-1133">Transmembrane helix</keyword>
<name>A0ABU8YKC3_9CYAN</name>
<gene>
    <name evidence="2" type="ORF">WMG39_08070</name>
</gene>
<keyword evidence="1" id="KW-0812">Transmembrane</keyword>
<sequence>MAYFPSWKKGEDKRQQILKLLEENPQLSIEVIAQAIQLSPTQVKRHRARLISDLLWKACGISIVLAATFTAGAYYADESVVEDAIAEFFNRAIESAENAKWSIKQKTL</sequence>
<dbReference type="RefSeq" id="WP_340541363.1">
    <property type="nucleotide sequence ID" value="NZ_JBBLXS010000075.1"/>
</dbReference>
<dbReference type="EMBL" id="JBBLXS010000075">
    <property type="protein sequence ID" value="MEK0184813.1"/>
    <property type="molecule type" value="Genomic_DNA"/>
</dbReference>
<dbReference type="Pfam" id="PF13412">
    <property type="entry name" value="HTH_24"/>
    <property type="match status" value="1"/>
</dbReference>
<reference evidence="2 3" key="1">
    <citation type="journal article" date="2020" name="Harmful Algae">
        <title>Molecular and morphological characterization of a novel dihydroanatoxin-a producing Microcoleus species (cyanobacteria) from the Russian River, California, USA.</title>
        <authorList>
            <person name="Conklin K.Y."/>
            <person name="Stancheva R."/>
            <person name="Otten T.G."/>
            <person name="Fadness R."/>
            <person name="Boyer G.L."/>
            <person name="Read B."/>
            <person name="Zhang X."/>
            <person name="Sheath R.G."/>
        </authorList>
    </citation>
    <scope>NUCLEOTIDE SEQUENCE [LARGE SCALE GENOMIC DNA]</scope>
    <source>
        <strain evidence="2 3">PTRS2</strain>
    </source>
</reference>